<dbReference type="Gene3D" id="3.40.50.300">
    <property type="entry name" value="P-loop containing nucleotide triphosphate hydrolases"/>
    <property type="match status" value="1"/>
</dbReference>
<dbReference type="SUPFAM" id="SSF48403">
    <property type="entry name" value="Ankyrin repeat"/>
    <property type="match status" value="1"/>
</dbReference>
<dbReference type="AlphaFoldDB" id="A0AAJ0A6E5"/>
<dbReference type="Pfam" id="PF24883">
    <property type="entry name" value="NPHP3_N"/>
    <property type="match status" value="1"/>
</dbReference>
<dbReference type="GeneID" id="85478068"/>
<dbReference type="SUPFAM" id="SSF52540">
    <property type="entry name" value="P-loop containing nucleoside triphosphate hydrolases"/>
    <property type="match status" value="1"/>
</dbReference>
<dbReference type="Pfam" id="PF12796">
    <property type="entry name" value="Ank_2"/>
    <property type="match status" value="1"/>
</dbReference>
<evidence type="ECO:0000256" key="1">
    <source>
        <dbReference type="ARBA" id="ARBA00022737"/>
    </source>
</evidence>
<dbReference type="PANTHER" id="PTHR10039:SF15">
    <property type="entry name" value="NACHT DOMAIN-CONTAINING PROTEIN"/>
    <property type="match status" value="1"/>
</dbReference>
<dbReference type="Proteomes" id="UP001243989">
    <property type="component" value="Unassembled WGS sequence"/>
</dbReference>
<keyword evidence="1" id="KW-0677">Repeat</keyword>
<dbReference type="EMBL" id="JAHMHQ010000001">
    <property type="protein sequence ID" value="KAK1655916.1"/>
    <property type="molecule type" value="Genomic_DNA"/>
</dbReference>
<protein>
    <recommendedName>
        <fullName evidence="2">Nephrocystin 3-like N-terminal domain-containing protein</fullName>
    </recommendedName>
</protein>
<dbReference type="PANTHER" id="PTHR10039">
    <property type="entry name" value="AMELOGENIN"/>
    <property type="match status" value="1"/>
</dbReference>
<evidence type="ECO:0000313" key="3">
    <source>
        <dbReference type="EMBL" id="KAK1655916.1"/>
    </source>
</evidence>
<keyword evidence="4" id="KW-1185">Reference proteome</keyword>
<evidence type="ECO:0000313" key="4">
    <source>
        <dbReference type="Proteomes" id="UP001243989"/>
    </source>
</evidence>
<name>A0AAJ0A6E5_9PEZI</name>
<gene>
    <name evidence="3" type="ORF">BDP81DRAFT_456712</name>
</gene>
<feature type="domain" description="Nephrocystin 3-like N-terminal" evidence="2">
    <location>
        <begin position="41"/>
        <end position="192"/>
    </location>
</feature>
<dbReference type="InterPro" id="IPR002110">
    <property type="entry name" value="Ankyrin_rpt"/>
</dbReference>
<dbReference type="RefSeq" id="XP_060451960.1">
    <property type="nucleotide sequence ID" value="XM_060593206.1"/>
</dbReference>
<dbReference type="InterPro" id="IPR036770">
    <property type="entry name" value="Ankyrin_rpt-contain_sf"/>
</dbReference>
<reference evidence="3" key="1">
    <citation type="submission" date="2021-06" db="EMBL/GenBank/DDBJ databases">
        <title>Comparative genomics, transcriptomics and evolutionary studies reveal genomic signatures of adaptation to plant cell wall in hemibiotrophic fungi.</title>
        <authorList>
            <consortium name="DOE Joint Genome Institute"/>
            <person name="Baroncelli R."/>
            <person name="Diaz J.F."/>
            <person name="Benocci T."/>
            <person name="Peng M."/>
            <person name="Battaglia E."/>
            <person name="Haridas S."/>
            <person name="Andreopoulos W."/>
            <person name="Labutti K."/>
            <person name="Pangilinan J."/>
            <person name="Floch G.L."/>
            <person name="Makela M.R."/>
            <person name="Henrissat B."/>
            <person name="Grigoriev I.V."/>
            <person name="Crouch J.A."/>
            <person name="De Vries R.P."/>
            <person name="Sukno S.A."/>
            <person name="Thon M.R."/>
        </authorList>
    </citation>
    <scope>NUCLEOTIDE SEQUENCE</scope>
    <source>
        <strain evidence="3">CBS 102054</strain>
    </source>
</reference>
<proteinExistence type="predicted"/>
<dbReference type="InterPro" id="IPR056884">
    <property type="entry name" value="NPHP3-like_N"/>
</dbReference>
<dbReference type="InterPro" id="IPR027417">
    <property type="entry name" value="P-loop_NTPase"/>
</dbReference>
<sequence length="581" mass="65917">MDPKEMKDIQLSLSIKIQLLNDLKNASNGLRDYFSTREKDTSSWLLESSEFEWVISNEGQTLLCRGMPGAGKTIMTSVKPRVGIAYTYCNFKDTERQDCHDLLSSLAKQLAQSLSTIPPRLEELYSTHQKRNTFRSKQETIEMLQTIASCYDRVFVVIDALDECERNARLDFLPEVFRLQQVSQVNIFATIRDIPEIIQAAEFANSIAVEIRATEEDVMRYVSGRMTHMQSFVRGNLDMQKEIRKVIVMKVNGMFLLARLLIDAWSNKLNAKKLKEALRAFGSTNEKENAYSAVYDEAMKRVRSQPSEQTEPALKILSWIIGAKRPLKVTELQHALAVEEGHSRLDQDNITPIETMISSGVMRLVHQTTQEYFEGKRHELFPKIDSQIATACVSYLSIDNLDGNSNDSASFDYETQDWEDSTPFLTYATLNWGEHTRASSTVPKGALGFLQNQAMRNRSLSALRRLRRLPFLPCNSAHTAAYYGIAQLFTTSVFPEDEMYSTGENGTTALWWAAYAGHADLVKFYLDIDAIEHPQGRLLLMVVNSGNIAVMEYLLDNKADIEGADINGRTPLSWASQQNWM</sequence>
<organism evidence="3 4">
    <name type="scientific">Colletotrichum phormii</name>
    <dbReference type="NCBI Taxonomy" id="359342"/>
    <lineage>
        <taxon>Eukaryota</taxon>
        <taxon>Fungi</taxon>
        <taxon>Dikarya</taxon>
        <taxon>Ascomycota</taxon>
        <taxon>Pezizomycotina</taxon>
        <taxon>Sordariomycetes</taxon>
        <taxon>Hypocreomycetidae</taxon>
        <taxon>Glomerellales</taxon>
        <taxon>Glomerellaceae</taxon>
        <taxon>Colletotrichum</taxon>
        <taxon>Colletotrichum acutatum species complex</taxon>
    </lineage>
</organism>
<accession>A0AAJ0A6E5</accession>
<comment type="caution">
    <text evidence="3">The sequence shown here is derived from an EMBL/GenBank/DDBJ whole genome shotgun (WGS) entry which is preliminary data.</text>
</comment>
<evidence type="ECO:0000259" key="2">
    <source>
        <dbReference type="Pfam" id="PF24883"/>
    </source>
</evidence>
<dbReference type="Gene3D" id="1.25.40.20">
    <property type="entry name" value="Ankyrin repeat-containing domain"/>
    <property type="match status" value="1"/>
</dbReference>